<proteinExistence type="predicted"/>
<dbReference type="AlphaFoldDB" id="A0A0F8Z3P9"/>
<keyword evidence="2" id="KW-0472">Membrane</keyword>
<reference evidence="3" key="1">
    <citation type="journal article" date="2015" name="Nature">
        <title>Complex archaea that bridge the gap between prokaryotes and eukaryotes.</title>
        <authorList>
            <person name="Spang A."/>
            <person name="Saw J.H."/>
            <person name="Jorgensen S.L."/>
            <person name="Zaremba-Niedzwiedzka K."/>
            <person name="Martijn J."/>
            <person name="Lind A.E."/>
            <person name="van Eijk R."/>
            <person name="Schleper C."/>
            <person name="Guy L."/>
            <person name="Ettema T.J."/>
        </authorList>
    </citation>
    <scope>NUCLEOTIDE SEQUENCE</scope>
</reference>
<sequence>MEIVAQRIENGTAKSVLGGTSWDLPIGNFLYPYHEYDDIIPQAVKDSVDQAKADIESGLIVVPRTVTDDPPADPDPTNLTTKDTNTGIPGFQFLDIMALTTVIGIFIVMRRRRK</sequence>
<evidence type="ECO:0000256" key="1">
    <source>
        <dbReference type="SAM" id="MobiDB-lite"/>
    </source>
</evidence>
<feature type="non-terminal residue" evidence="3">
    <location>
        <position position="1"/>
    </location>
</feature>
<evidence type="ECO:0000256" key="2">
    <source>
        <dbReference type="SAM" id="Phobius"/>
    </source>
</evidence>
<keyword evidence="2" id="KW-0812">Transmembrane</keyword>
<organism evidence="3">
    <name type="scientific">marine sediment metagenome</name>
    <dbReference type="NCBI Taxonomy" id="412755"/>
    <lineage>
        <taxon>unclassified sequences</taxon>
        <taxon>metagenomes</taxon>
        <taxon>ecological metagenomes</taxon>
    </lineage>
</organism>
<feature type="transmembrane region" description="Helical" evidence="2">
    <location>
        <begin position="90"/>
        <end position="109"/>
    </location>
</feature>
<protein>
    <submittedName>
        <fullName evidence="3">Uncharacterized protein</fullName>
    </submittedName>
</protein>
<gene>
    <name evidence="3" type="ORF">LCGC14_2744040</name>
</gene>
<evidence type="ECO:0000313" key="3">
    <source>
        <dbReference type="EMBL" id="KKK88352.1"/>
    </source>
</evidence>
<keyword evidence="2" id="KW-1133">Transmembrane helix</keyword>
<feature type="region of interest" description="Disordered" evidence="1">
    <location>
        <begin position="64"/>
        <end position="84"/>
    </location>
</feature>
<dbReference type="EMBL" id="LAZR01049989">
    <property type="protein sequence ID" value="KKK88352.1"/>
    <property type="molecule type" value="Genomic_DNA"/>
</dbReference>
<name>A0A0F8Z3P9_9ZZZZ</name>
<accession>A0A0F8Z3P9</accession>
<feature type="compositionally biased region" description="Low complexity" evidence="1">
    <location>
        <begin position="64"/>
        <end position="81"/>
    </location>
</feature>
<comment type="caution">
    <text evidence="3">The sequence shown here is derived from an EMBL/GenBank/DDBJ whole genome shotgun (WGS) entry which is preliminary data.</text>
</comment>